<keyword evidence="2" id="KW-1185">Reference proteome</keyword>
<protein>
    <submittedName>
        <fullName evidence="1">Uncharacterized protein</fullName>
    </submittedName>
</protein>
<proteinExistence type="predicted"/>
<name>A0AAN9JK42_CLITE</name>
<accession>A0AAN9JK42</accession>
<dbReference type="EMBL" id="JAYKXN010000003">
    <property type="protein sequence ID" value="KAK7300597.1"/>
    <property type="molecule type" value="Genomic_DNA"/>
</dbReference>
<sequence length="76" mass="8110">MLGGDTHQLLPRFFAAASTKGSCAGADLDGHSIDIDIAKKCELLVDPVDDPVAIGMVYRTRSLVHQPLADDMSRVS</sequence>
<evidence type="ECO:0000313" key="2">
    <source>
        <dbReference type="Proteomes" id="UP001359559"/>
    </source>
</evidence>
<comment type="caution">
    <text evidence="1">The sequence shown here is derived from an EMBL/GenBank/DDBJ whole genome shotgun (WGS) entry which is preliminary data.</text>
</comment>
<evidence type="ECO:0000313" key="1">
    <source>
        <dbReference type="EMBL" id="KAK7300597.1"/>
    </source>
</evidence>
<gene>
    <name evidence="1" type="ORF">RJT34_11445</name>
</gene>
<dbReference type="Proteomes" id="UP001359559">
    <property type="component" value="Unassembled WGS sequence"/>
</dbReference>
<dbReference type="AlphaFoldDB" id="A0AAN9JK42"/>
<reference evidence="1 2" key="1">
    <citation type="submission" date="2024-01" db="EMBL/GenBank/DDBJ databases">
        <title>The genomes of 5 underutilized Papilionoideae crops provide insights into root nodulation and disease resistance.</title>
        <authorList>
            <person name="Yuan L."/>
        </authorList>
    </citation>
    <scope>NUCLEOTIDE SEQUENCE [LARGE SCALE GENOMIC DNA]</scope>
    <source>
        <strain evidence="1">LY-2023</strain>
        <tissue evidence="1">Leaf</tissue>
    </source>
</reference>
<organism evidence="1 2">
    <name type="scientific">Clitoria ternatea</name>
    <name type="common">Butterfly pea</name>
    <dbReference type="NCBI Taxonomy" id="43366"/>
    <lineage>
        <taxon>Eukaryota</taxon>
        <taxon>Viridiplantae</taxon>
        <taxon>Streptophyta</taxon>
        <taxon>Embryophyta</taxon>
        <taxon>Tracheophyta</taxon>
        <taxon>Spermatophyta</taxon>
        <taxon>Magnoliopsida</taxon>
        <taxon>eudicotyledons</taxon>
        <taxon>Gunneridae</taxon>
        <taxon>Pentapetalae</taxon>
        <taxon>rosids</taxon>
        <taxon>fabids</taxon>
        <taxon>Fabales</taxon>
        <taxon>Fabaceae</taxon>
        <taxon>Papilionoideae</taxon>
        <taxon>50 kb inversion clade</taxon>
        <taxon>NPAAA clade</taxon>
        <taxon>indigoferoid/millettioid clade</taxon>
        <taxon>Phaseoleae</taxon>
        <taxon>Clitoria</taxon>
    </lineage>
</organism>